<dbReference type="InterPro" id="IPR029063">
    <property type="entry name" value="SAM-dependent_MTases_sf"/>
</dbReference>
<evidence type="ECO:0000313" key="2">
    <source>
        <dbReference type="Proteomes" id="UP001589608"/>
    </source>
</evidence>
<evidence type="ECO:0000313" key="1">
    <source>
        <dbReference type="EMBL" id="MFB9447007.1"/>
    </source>
</evidence>
<name>A0ABV5MDT5_9ACTN</name>
<organism evidence="1 2">
    <name type="scientific">Dactylosporangium vinaceum</name>
    <dbReference type="NCBI Taxonomy" id="53362"/>
    <lineage>
        <taxon>Bacteria</taxon>
        <taxon>Bacillati</taxon>
        <taxon>Actinomycetota</taxon>
        <taxon>Actinomycetes</taxon>
        <taxon>Micromonosporales</taxon>
        <taxon>Micromonosporaceae</taxon>
        <taxon>Dactylosporangium</taxon>
    </lineage>
</organism>
<keyword evidence="1" id="KW-0489">Methyltransferase</keyword>
<gene>
    <name evidence="1" type="ORF">ACFFTR_28295</name>
</gene>
<dbReference type="EMBL" id="JBHMCA010000051">
    <property type="protein sequence ID" value="MFB9447007.1"/>
    <property type="molecule type" value="Genomic_DNA"/>
</dbReference>
<protein>
    <submittedName>
        <fullName evidence="1">Class I SAM-dependent methyltransferase</fullName>
        <ecNumber evidence="1">2.1.1.-</ecNumber>
    </submittedName>
</protein>
<comment type="caution">
    <text evidence="1">The sequence shown here is derived from an EMBL/GenBank/DDBJ whole genome shotgun (WGS) entry which is preliminary data.</text>
</comment>
<dbReference type="SUPFAM" id="SSF53335">
    <property type="entry name" value="S-adenosyl-L-methionine-dependent methyltransferases"/>
    <property type="match status" value="1"/>
</dbReference>
<keyword evidence="2" id="KW-1185">Reference proteome</keyword>
<reference evidence="1 2" key="1">
    <citation type="submission" date="2024-09" db="EMBL/GenBank/DDBJ databases">
        <authorList>
            <person name="Sun Q."/>
            <person name="Mori K."/>
        </authorList>
    </citation>
    <scope>NUCLEOTIDE SEQUENCE [LARGE SCALE GENOMIC DNA]</scope>
    <source>
        <strain evidence="1 2">JCM 3307</strain>
    </source>
</reference>
<dbReference type="EC" id="2.1.1.-" evidence="1"/>
<proteinExistence type="predicted"/>
<dbReference type="GO" id="GO:0008168">
    <property type="term" value="F:methyltransferase activity"/>
    <property type="evidence" value="ECO:0007669"/>
    <property type="project" value="UniProtKB-KW"/>
</dbReference>
<dbReference type="GO" id="GO:0032259">
    <property type="term" value="P:methylation"/>
    <property type="evidence" value="ECO:0007669"/>
    <property type="project" value="UniProtKB-KW"/>
</dbReference>
<accession>A0ABV5MDT5</accession>
<dbReference type="Gene3D" id="3.40.50.150">
    <property type="entry name" value="Vaccinia Virus protein VP39"/>
    <property type="match status" value="1"/>
</dbReference>
<sequence length="264" mass="28003">MPDHRYLLDNARTEAGERFARLAELFDAVTRGHLERLGLRAGARCWEVGAGGPSVPAALAAAVGPAGYVLATDINPAWLDPHGGGYEMLRHDVVADPPPAPGTFDLVHARLVLVHLPDRARALAAMVAALRPGGWLLVEDADTELQPLACLDETGPAQQRANRLRRAVRELMTRRGADLRYGRTLPRALRAAGLVDVAAAGCFPVGGPACDRLEASTVRMVRPELLAAGLADDAEIDAHLAAVDAGELDLTLAPLISAWGRRPA</sequence>
<dbReference type="Pfam" id="PF13489">
    <property type="entry name" value="Methyltransf_23"/>
    <property type="match status" value="1"/>
</dbReference>
<dbReference type="Proteomes" id="UP001589608">
    <property type="component" value="Unassembled WGS sequence"/>
</dbReference>
<dbReference type="RefSeq" id="WP_246656432.1">
    <property type="nucleotide sequence ID" value="NZ_CP061913.1"/>
</dbReference>
<keyword evidence="1" id="KW-0808">Transferase</keyword>